<feature type="binding site" evidence="2">
    <location>
        <position position="79"/>
    </location>
    <ligand>
        <name>7-chloro-L-tryptophan</name>
        <dbReference type="ChEBI" id="CHEBI:58713"/>
    </ligand>
</feature>
<dbReference type="PIRSF" id="PIRSF011396">
    <property type="entry name" value="Trp_halogenase"/>
    <property type="match status" value="1"/>
</dbReference>
<dbReference type="PANTHER" id="PTHR43747:SF4">
    <property type="entry name" value="FLAVIN-DEPENDENT TRYPTOPHAN HALOGENASE"/>
    <property type="match status" value="1"/>
</dbReference>
<keyword evidence="2" id="KW-0274">FAD</keyword>
<name>A0A4R6XJH1_9GAMM</name>
<dbReference type="EMBL" id="SNZB01000006">
    <property type="protein sequence ID" value="TDR17577.1"/>
    <property type="molecule type" value="Genomic_DNA"/>
</dbReference>
<feature type="binding site" evidence="2">
    <location>
        <position position="342"/>
    </location>
    <ligand>
        <name>L-tryptophan</name>
        <dbReference type="ChEBI" id="CHEBI:57912"/>
    </ligand>
</feature>
<feature type="binding site" evidence="2">
    <location>
        <position position="346"/>
    </location>
    <ligand>
        <name>L-tryptophan</name>
        <dbReference type="ChEBI" id="CHEBI:57912"/>
    </ligand>
</feature>
<dbReference type="GO" id="GO:0000166">
    <property type="term" value="F:nucleotide binding"/>
    <property type="evidence" value="ECO:0007669"/>
    <property type="project" value="UniProtKB-KW"/>
</dbReference>
<accession>A0A4R6XJH1</accession>
<dbReference type="InterPro" id="IPR006905">
    <property type="entry name" value="Flavin_halogenase"/>
</dbReference>
<dbReference type="OrthoDB" id="5751025at2"/>
<dbReference type="Gene3D" id="3.50.50.60">
    <property type="entry name" value="FAD/NAD(P)-binding domain"/>
    <property type="match status" value="1"/>
</dbReference>
<dbReference type="SUPFAM" id="SSF51905">
    <property type="entry name" value="FAD/NAD(P)-binding domain"/>
    <property type="match status" value="1"/>
</dbReference>
<dbReference type="InterPro" id="IPR036188">
    <property type="entry name" value="FAD/NAD-bd_sf"/>
</dbReference>
<dbReference type="AlphaFoldDB" id="A0A4R6XJH1"/>
<dbReference type="Pfam" id="PF04820">
    <property type="entry name" value="Trp_halogenase"/>
    <property type="match status" value="1"/>
</dbReference>
<keyword evidence="2" id="KW-0285">Flavoprotein</keyword>
<dbReference type="InterPro" id="IPR033856">
    <property type="entry name" value="Trp_halogen"/>
</dbReference>
<feature type="binding site" evidence="2">
    <location>
        <position position="333"/>
    </location>
    <ligand>
        <name>FAD</name>
        <dbReference type="ChEBI" id="CHEBI:57692"/>
    </ligand>
</feature>
<comment type="caution">
    <text evidence="3">The sequence shown here is derived from an EMBL/GenBank/DDBJ whole genome shotgun (WGS) entry which is preliminary data.</text>
</comment>
<keyword evidence="4" id="KW-1185">Reference proteome</keyword>
<feature type="binding site" evidence="2">
    <location>
        <begin position="14"/>
        <end position="17"/>
    </location>
    <ligand>
        <name>FAD</name>
        <dbReference type="ChEBI" id="CHEBI:57692"/>
    </ligand>
</feature>
<evidence type="ECO:0000256" key="1">
    <source>
        <dbReference type="PIRSR" id="PIRSR011396-1"/>
    </source>
</evidence>
<organism evidence="3 4">
    <name type="scientific">Marinicella litoralis</name>
    <dbReference type="NCBI Taxonomy" id="644220"/>
    <lineage>
        <taxon>Bacteria</taxon>
        <taxon>Pseudomonadati</taxon>
        <taxon>Pseudomonadota</taxon>
        <taxon>Gammaproteobacteria</taxon>
        <taxon>Lysobacterales</taxon>
        <taxon>Marinicellaceae</taxon>
        <taxon>Marinicella</taxon>
    </lineage>
</organism>
<feature type="active site" evidence="1">
    <location>
        <position position="79"/>
    </location>
</feature>
<sequence>MENQLIKKIVIVGGGSAGWMTAAALSRYLGTHCEISLVESDQIGIVGVGEATIPGIREFNQKLGIDENDFMRATHATYKLGIEFNDWTQLGDSYMHPFSYFGHDMNGVSFHDYWLKLNQLGDETPISAYSPGYVAAKQNKFIHPNQDPKSVLSRYFYAFHFDATLYGQYLRQVAEKAGVRRIEGKVVAVSLNNAGGIKDVALESGQVIEGELFIDCSGFRGVLIEQALKTGYQDYSRWLPCDSAVAVQTESVAAPTPYTQSNAQAAGWQWRIPLQNRVGNGYVFCQQYLSDDEAIDTLLKHVEGEVLTEPRVLRFNTGRRNQFWNKNCVTVGLSSGFLEPLESTSIHLIQTSIMKLINLFPDQGFNQADIDEYNRQMIEQFEQVKNFLILHYKTTQRSDTPFWAYCKNMEIPEALSYRIELFKKTGQIARCDDEIFVHENWLAVLLGQKLMPEQYHPKVDMIDTAQLKMIMQQMKGVVNQAVAGMPNHQETINRWCKS</sequence>
<dbReference type="PANTHER" id="PTHR43747">
    <property type="entry name" value="FAD-BINDING PROTEIN"/>
    <property type="match status" value="1"/>
</dbReference>
<evidence type="ECO:0000256" key="2">
    <source>
        <dbReference type="PIRSR" id="PIRSR011396-2"/>
    </source>
</evidence>
<dbReference type="GO" id="GO:0004497">
    <property type="term" value="F:monooxygenase activity"/>
    <property type="evidence" value="ECO:0007669"/>
    <property type="project" value="InterPro"/>
</dbReference>
<keyword evidence="2" id="KW-0547">Nucleotide-binding</keyword>
<proteinExistence type="predicted"/>
<dbReference type="InterPro" id="IPR050816">
    <property type="entry name" value="Flavin-dep_Halogenase_NPB"/>
</dbReference>
<reference evidence="3 4" key="1">
    <citation type="submission" date="2019-03" db="EMBL/GenBank/DDBJ databases">
        <title>Genomic Encyclopedia of Type Strains, Phase IV (KMG-IV): sequencing the most valuable type-strain genomes for metagenomic binning, comparative biology and taxonomic classification.</title>
        <authorList>
            <person name="Goeker M."/>
        </authorList>
    </citation>
    <scope>NUCLEOTIDE SEQUENCE [LARGE SCALE GENOMIC DNA]</scope>
    <source>
        <strain evidence="3 4">DSM 25488</strain>
    </source>
</reference>
<protein>
    <submittedName>
        <fullName evidence="3">Tryptophan halogenase</fullName>
    </submittedName>
</protein>
<evidence type="ECO:0000313" key="4">
    <source>
        <dbReference type="Proteomes" id="UP000295724"/>
    </source>
</evidence>
<gene>
    <name evidence="3" type="ORF">C8D91_2636</name>
</gene>
<dbReference type="RefSeq" id="WP_099018938.1">
    <property type="nucleotide sequence ID" value="NZ_NIHB01000002.1"/>
</dbReference>
<dbReference type="Proteomes" id="UP000295724">
    <property type="component" value="Unassembled WGS sequence"/>
</dbReference>
<feature type="binding site" evidence="2">
    <location>
        <position position="186"/>
    </location>
    <ligand>
        <name>FAD</name>
        <dbReference type="ChEBI" id="CHEBI:57692"/>
    </ligand>
</feature>
<evidence type="ECO:0000313" key="3">
    <source>
        <dbReference type="EMBL" id="TDR17577.1"/>
    </source>
</evidence>